<dbReference type="SMART" id="SM00564">
    <property type="entry name" value="PQQ"/>
    <property type="match status" value="3"/>
</dbReference>
<evidence type="ECO:0000313" key="3">
    <source>
        <dbReference type="EMBL" id="MBB3205180.1"/>
    </source>
</evidence>
<dbReference type="EMBL" id="JACHXU010000002">
    <property type="protein sequence ID" value="MBB3205180.1"/>
    <property type="molecule type" value="Genomic_DNA"/>
</dbReference>
<dbReference type="InterPro" id="IPR018391">
    <property type="entry name" value="PQQ_b-propeller_rpt"/>
</dbReference>
<organism evidence="3 4">
    <name type="scientific">Aporhodopirellula rubra</name>
    <dbReference type="NCBI Taxonomy" id="980271"/>
    <lineage>
        <taxon>Bacteria</taxon>
        <taxon>Pseudomonadati</taxon>
        <taxon>Planctomycetota</taxon>
        <taxon>Planctomycetia</taxon>
        <taxon>Pirellulales</taxon>
        <taxon>Pirellulaceae</taxon>
        <taxon>Aporhodopirellula</taxon>
    </lineage>
</organism>
<dbReference type="InterPro" id="IPR015943">
    <property type="entry name" value="WD40/YVTN_repeat-like_dom_sf"/>
</dbReference>
<dbReference type="Pfam" id="PF13360">
    <property type="entry name" value="PQQ_2"/>
    <property type="match status" value="1"/>
</dbReference>
<evidence type="ECO:0000256" key="1">
    <source>
        <dbReference type="SAM" id="MobiDB-lite"/>
    </source>
</evidence>
<dbReference type="AlphaFoldDB" id="A0A7W5H4Q6"/>
<reference evidence="3 4" key="1">
    <citation type="submission" date="2020-08" db="EMBL/GenBank/DDBJ databases">
        <title>Genomic Encyclopedia of Type Strains, Phase III (KMG-III): the genomes of soil and plant-associated and newly described type strains.</title>
        <authorList>
            <person name="Whitman W."/>
        </authorList>
    </citation>
    <scope>NUCLEOTIDE SEQUENCE [LARGE SCALE GENOMIC DNA]</scope>
    <source>
        <strain evidence="3 4">CECT 8075</strain>
    </source>
</reference>
<feature type="region of interest" description="Disordered" evidence="1">
    <location>
        <begin position="81"/>
        <end position="103"/>
    </location>
</feature>
<proteinExistence type="predicted"/>
<dbReference type="SUPFAM" id="SSF50998">
    <property type="entry name" value="Quinoprotein alcohol dehydrogenase-like"/>
    <property type="match status" value="1"/>
</dbReference>
<dbReference type="InterPro" id="IPR002372">
    <property type="entry name" value="PQQ_rpt_dom"/>
</dbReference>
<keyword evidence="4" id="KW-1185">Reference proteome</keyword>
<dbReference type="PANTHER" id="PTHR34512">
    <property type="entry name" value="CELL SURFACE PROTEIN"/>
    <property type="match status" value="1"/>
</dbReference>
<dbReference type="Proteomes" id="UP000536179">
    <property type="component" value="Unassembled WGS sequence"/>
</dbReference>
<feature type="domain" description="Pyrrolo-quinoline quinone repeat" evidence="2">
    <location>
        <begin position="140"/>
        <end position="374"/>
    </location>
</feature>
<dbReference type="Gene3D" id="2.130.10.10">
    <property type="entry name" value="YVTN repeat-like/Quinoprotein amine dehydrogenase"/>
    <property type="match status" value="2"/>
</dbReference>
<evidence type="ECO:0000259" key="2">
    <source>
        <dbReference type="Pfam" id="PF13360"/>
    </source>
</evidence>
<dbReference type="RefSeq" id="WP_184302272.1">
    <property type="nucleotide sequence ID" value="NZ_JACHXU010000002.1"/>
</dbReference>
<accession>A0A7W5H4Q6</accession>
<sequence length="479" mass="52412">MLPSSIDRTLSAAVFVLAVFLLLSLFFTRSTLPIEMRLPGMDGTPQVLVTANRLPYEATVAGEPVRGMGVASQIRGSWPGFRGPNRDGVSPSSTPLARQWPESGPPRQWEVALCEGYASPAVRDGRVYVLDYDEEAGADVLRCLSLDDGREIWSNGYPVAVTRNHGITRTVPVLFEDCVITIGPQCHVACWDATTGVNRWLLDLRVEYQTTVPRWYAGQCPLVDQGRLIIAPGDASLMVAIEPKSGEVVWRTENPRGWEMTHGSIAVMQHAGKRMYVYCGSGGVVGVDADDGSVLWDTTQWPVQFAHAPTPVPLPNGKIWVCSGYGNDTGALMLRVDDSATQVSIEKKYTPKEFNSEQQTPILYDGHLFGIRKRGGGPMVCMDLDGNEIWNSGRDRFGHGPYLISDGLLFMMSNFGELTIADADASGYHRRASHLVFEDGHDAWGPMAIVDGYLLLRDMTRLVCLNVSANAFVESGGSL</sequence>
<name>A0A7W5H4Q6_9BACT</name>
<dbReference type="InterPro" id="IPR011047">
    <property type="entry name" value="Quinoprotein_ADH-like_sf"/>
</dbReference>
<evidence type="ECO:0000313" key="4">
    <source>
        <dbReference type="Proteomes" id="UP000536179"/>
    </source>
</evidence>
<gene>
    <name evidence="3" type="ORF">FHS27_000947</name>
</gene>
<dbReference type="PANTHER" id="PTHR34512:SF30">
    <property type="entry name" value="OUTER MEMBRANE PROTEIN ASSEMBLY FACTOR BAMB"/>
    <property type="match status" value="1"/>
</dbReference>
<comment type="caution">
    <text evidence="3">The sequence shown here is derived from an EMBL/GenBank/DDBJ whole genome shotgun (WGS) entry which is preliminary data.</text>
</comment>
<protein>
    <submittedName>
        <fullName evidence="3">Outer membrane protein assembly factor BamB</fullName>
    </submittedName>
</protein>